<dbReference type="PANTHER" id="PTHR10091">
    <property type="entry name" value="ALDOSE-1-EPIMERASE"/>
    <property type="match status" value="1"/>
</dbReference>
<dbReference type="CDD" id="cd01081">
    <property type="entry name" value="Aldose_epim"/>
    <property type="match status" value="1"/>
</dbReference>
<dbReference type="EMBL" id="LKBG01000111">
    <property type="protein sequence ID" value="KQB35580.1"/>
    <property type="molecule type" value="Genomic_DNA"/>
</dbReference>
<dbReference type="GO" id="GO:0030246">
    <property type="term" value="F:carbohydrate binding"/>
    <property type="evidence" value="ECO:0007669"/>
    <property type="project" value="InterPro"/>
</dbReference>
<reference evidence="2 3" key="2">
    <citation type="submission" date="2015-09" db="EMBL/GenBank/DDBJ databases">
        <title>Heavy metals and arsenic resistance mechanisms in polyextremophilic archaea of the family Ferroplasmaceae.</title>
        <authorList>
            <person name="Bulaev A.G."/>
            <person name="Kanygina A.V."/>
        </authorList>
    </citation>
    <scope>NUCLEOTIDE SEQUENCE [LARGE SCALE GENOMIC DNA]</scope>
    <source>
        <strain evidence="2 3">VT</strain>
    </source>
</reference>
<dbReference type="PANTHER" id="PTHR10091:SF0">
    <property type="entry name" value="GALACTOSE MUTAROTASE"/>
    <property type="match status" value="1"/>
</dbReference>
<dbReference type="InterPro" id="IPR014718">
    <property type="entry name" value="GH-type_carb-bd"/>
</dbReference>
<keyword evidence="3" id="KW-1185">Reference proteome</keyword>
<dbReference type="Gene3D" id="2.70.98.10">
    <property type="match status" value="1"/>
</dbReference>
<dbReference type="Proteomes" id="UP000050515">
    <property type="component" value="Unassembled WGS sequence"/>
</dbReference>
<dbReference type="AlphaFoldDB" id="A0A0N8VL55"/>
<gene>
    <name evidence="2" type="ORF">AOG54_00435</name>
    <name evidence="1" type="ORF">SE19_01755</name>
</gene>
<reference evidence="1 4" key="1">
    <citation type="submission" date="2015-09" db="EMBL/GenBank/DDBJ databases">
        <title>Draft genome sequence of Acidiplasma aeolicum DSM 18409.</title>
        <authorList>
            <person name="Hemp J."/>
        </authorList>
    </citation>
    <scope>NUCLEOTIDE SEQUENCE [LARGE SCALE GENOMIC DNA]</scope>
    <source>
        <strain evidence="1 4">V</strain>
    </source>
</reference>
<evidence type="ECO:0000313" key="3">
    <source>
        <dbReference type="Proteomes" id="UP000050320"/>
    </source>
</evidence>
<dbReference type="Pfam" id="PF01263">
    <property type="entry name" value="Aldose_epim"/>
    <property type="match status" value="1"/>
</dbReference>
<evidence type="ECO:0008006" key="5">
    <source>
        <dbReference type="Google" id="ProtNLM"/>
    </source>
</evidence>
<name>A0A0N8VL55_9ARCH</name>
<dbReference type="InterPro" id="IPR008183">
    <property type="entry name" value="Aldose_1/G6P_1-epimerase"/>
</dbReference>
<evidence type="ECO:0000313" key="4">
    <source>
        <dbReference type="Proteomes" id="UP000050515"/>
    </source>
</evidence>
<dbReference type="InterPro" id="IPR011013">
    <property type="entry name" value="Gal_mutarotase_sf_dom"/>
</dbReference>
<accession>A0A0N8VL55</accession>
<sequence length="269" mass="31022">MKISYNNSYAALNNSGAYLHDLYLNGTPILMPSTDNIDTHGGSAVLFPFGNRIRDGKYEYKNQLYKLPKNDGNNSIHGLIRDFNFEYEGDNKNEITFSGIFQHPGYPGRAQIKINYVISQNKFITNFYVKSLDLQIPVEVGFHPYFLVSGRYTLNYNGKLKMMNYMDTYFPDGTYTDFDLNDHDLSSYSLDNAFKLHGDIKLIYDDHEIRIHRKNMDYIVLYNGRYASGKSIAIEPMTGAPDVYHNKIGLINLKKDEIFECGYEIELLK</sequence>
<protein>
    <recommendedName>
        <fullName evidence="5">Aldose epimerase</fullName>
    </recommendedName>
</protein>
<proteinExistence type="predicted"/>
<organism evidence="2 3">
    <name type="scientific">Acidiplasma aeolicum</name>
    <dbReference type="NCBI Taxonomy" id="507754"/>
    <lineage>
        <taxon>Archaea</taxon>
        <taxon>Methanobacteriati</taxon>
        <taxon>Thermoplasmatota</taxon>
        <taxon>Thermoplasmata</taxon>
        <taxon>Thermoplasmatales</taxon>
        <taxon>Ferroplasmaceae</taxon>
        <taxon>Acidiplasma</taxon>
    </lineage>
</organism>
<dbReference type="GeneID" id="84220973"/>
<dbReference type="Proteomes" id="UP000050320">
    <property type="component" value="Unassembled WGS sequence"/>
</dbReference>
<comment type="caution">
    <text evidence="2">The sequence shown here is derived from an EMBL/GenBank/DDBJ whole genome shotgun (WGS) entry which is preliminary data.</text>
</comment>
<evidence type="ECO:0000313" key="2">
    <source>
        <dbReference type="EMBL" id="KQB35580.1"/>
    </source>
</evidence>
<dbReference type="GO" id="GO:0006006">
    <property type="term" value="P:glucose metabolic process"/>
    <property type="evidence" value="ECO:0007669"/>
    <property type="project" value="TreeGrafter"/>
</dbReference>
<dbReference type="GO" id="GO:0004034">
    <property type="term" value="F:aldose 1-epimerase activity"/>
    <property type="evidence" value="ECO:0007669"/>
    <property type="project" value="TreeGrafter"/>
</dbReference>
<dbReference type="PATRIC" id="fig|507754.4.peg.709"/>
<dbReference type="RefSeq" id="WP_048101157.1">
    <property type="nucleotide sequence ID" value="NZ_LJCQ01000103.1"/>
</dbReference>
<evidence type="ECO:0000313" key="1">
    <source>
        <dbReference type="EMBL" id="KPV47280.1"/>
    </source>
</evidence>
<dbReference type="GO" id="GO:0033499">
    <property type="term" value="P:galactose catabolic process via UDP-galactose, Leloir pathway"/>
    <property type="evidence" value="ECO:0007669"/>
    <property type="project" value="TreeGrafter"/>
</dbReference>
<dbReference type="SUPFAM" id="SSF74650">
    <property type="entry name" value="Galactose mutarotase-like"/>
    <property type="match status" value="1"/>
</dbReference>
<dbReference type="OrthoDB" id="39584at2157"/>
<dbReference type="EMBL" id="LJCQ01000103">
    <property type="protein sequence ID" value="KPV47280.1"/>
    <property type="molecule type" value="Genomic_DNA"/>
</dbReference>